<dbReference type="OrthoDB" id="6688220at2"/>
<protein>
    <recommendedName>
        <fullName evidence="3">Conjugal transfer protein TraD</fullName>
    </recommendedName>
</protein>
<dbReference type="STRING" id="519441.Smon_1171"/>
<dbReference type="EMBL" id="CP001779">
    <property type="protein sequence ID" value="ACZ01626.1"/>
    <property type="molecule type" value="Genomic_DNA"/>
</dbReference>
<dbReference type="InterPro" id="IPR009444">
    <property type="entry name" value="Conjugal_tfr_TraD_a-type"/>
</dbReference>
<dbReference type="RefSeq" id="WP_012859173.1">
    <property type="nucleotide sequence ID" value="NC_013515.1"/>
</dbReference>
<dbReference type="KEGG" id="smf:Smon_1171"/>
<sequence length="96" mass="11705">MSKIENIILEIIKEKRKVRKHKSTSNRKERTHKLIILGTLFTLLEIENVDQDLLLGILMNYYYLNDKEKKELKEKGKIFKIEREKYLKEERIKNEE</sequence>
<dbReference type="AlphaFoldDB" id="D1AV66"/>
<organism evidence="1 2">
    <name type="scientific">Streptobacillus moniliformis (strain ATCC 14647 / DSM 12112 / NCTC 10651 / 9901)</name>
    <dbReference type="NCBI Taxonomy" id="519441"/>
    <lineage>
        <taxon>Bacteria</taxon>
        <taxon>Fusobacteriati</taxon>
        <taxon>Fusobacteriota</taxon>
        <taxon>Fusobacteriia</taxon>
        <taxon>Fusobacteriales</taxon>
        <taxon>Leptotrichiaceae</taxon>
        <taxon>Streptobacillus</taxon>
    </lineage>
</organism>
<evidence type="ECO:0000313" key="1">
    <source>
        <dbReference type="EMBL" id="ACZ01626.1"/>
    </source>
</evidence>
<keyword evidence="2" id="KW-1185">Reference proteome</keyword>
<proteinExistence type="predicted"/>
<evidence type="ECO:0000313" key="2">
    <source>
        <dbReference type="Proteomes" id="UP000002072"/>
    </source>
</evidence>
<dbReference type="GeneID" id="29673358"/>
<dbReference type="Pfam" id="PF06412">
    <property type="entry name" value="TraD"/>
    <property type="match status" value="1"/>
</dbReference>
<name>D1AV66_STRM9</name>
<evidence type="ECO:0008006" key="3">
    <source>
        <dbReference type="Google" id="ProtNLM"/>
    </source>
</evidence>
<gene>
    <name evidence="1" type="ordered locus">Smon_1171</name>
</gene>
<dbReference type="Proteomes" id="UP000002072">
    <property type="component" value="Chromosome"/>
</dbReference>
<accession>D1AV66</accession>
<reference evidence="1 2" key="1">
    <citation type="journal article" date="2009" name="Stand. Genomic Sci.">
        <title>Complete genome sequence of Streptobacillus moniliformis type strain (9901T).</title>
        <authorList>
            <person name="Nolan M."/>
            <person name="Gronow S."/>
            <person name="Lapidus A."/>
            <person name="Ivanova N."/>
            <person name="Copeland A."/>
            <person name="Lucas S."/>
            <person name="Del Rio T.G."/>
            <person name="Chen F."/>
            <person name="Tice H."/>
            <person name="Pitluck S."/>
            <person name="Cheng J.F."/>
            <person name="Sims D."/>
            <person name="Meincke L."/>
            <person name="Bruce D."/>
            <person name="Goodwin L."/>
            <person name="Brettin T."/>
            <person name="Han C."/>
            <person name="Detter J.C."/>
            <person name="Ovchinikova G."/>
            <person name="Pati A."/>
            <person name="Mavromatis K."/>
            <person name="Mikhailova N."/>
            <person name="Chen A."/>
            <person name="Palaniappan K."/>
            <person name="Land M."/>
            <person name="Hauser L."/>
            <person name="Chang Y.J."/>
            <person name="Jeffries C.D."/>
            <person name="Rohde M."/>
            <person name="Sproer C."/>
            <person name="Goker M."/>
            <person name="Bristow J."/>
            <person name="Eisen J.A."/>
            <person name="Markowitz V."/>
            <person name="Hugenholtz P."/>
            <person name="Kyrpides N.C."/>
            <person name="Klenk H.P."/>
            <person name="Chain P."/>
        </authorList>
    </citation>
    <scope>NUCLEOTIDE SEQUENCE [LARGE SCALE GENOMIC DNA]</scope>
    <source>
        <strain evidence="2">ATCC 14647 / DSM 12112 / NCTC 10651 / 9901</strain>
    </source>
</reference>
<dbReference type="HOGENOM" id="CLU_2358523_0_0_0"/>